<dbReference type="InterPro" id="IPR000836">
    <property type="entry name" value="PRTase_dom"/>
</dbReference>
<sequence length="232" mass="26882">MRLNFSEFFQFSCVLCQSPLKLGANGLCSRCQRQIPRYTYCGRCGAPLQYVAGYCGNCYRHAFIWDRLVVIGRYDEPLSHLIHHFKFQKKFWLDRTLARLLLLELYEARRIYGLTFPQAIIPVPLHHLRQWQRGYNQSDLLAKVLSRWLNIPCLSHIVKRVKNTPTQRGLSATARCRNLNNAFKITLSSPFPYKRIALVDDVITTGSTLNEIATLLRQLGVQEIQVWGLARV</sequence>
<dbReference type="PANTHER" id="PTHR47505:SF1">
    <property type="entry name" value="DNA UTILIZATION PROTEIN YHGH"/>
    <property type="match status" value="1"/>
</dbReference>
<keyword evidence="4" id="KW-0328">Glycosyltransferase</keyword>
<reference evidence="4 5" key="1">
    <citation type="submission" date="2016-10" db="EMBL/GenBank/DDBJ databases">
        <title>Rodentibacter gen. nov. and new species.</title>
        <authorList>
            <person name="Christensen H."/>
        </authorList>
    </citation>
    <scope>NUCLEOTIDE SEQUENCE [LARGE SCALE GENOMIC DNA]</scope>
    <source>
        <strain evidence="5">ppn416</strain>
    </source>
</reference>
<dbReference type="Pfam" id="PF18912">
    <property type="entry name" value="DZR_2"/>
    <property type="match status" value="1"/>
</dbReference>
<dbReference type="Pfam" id="PF00156">
    <property type="entry name" value="Pribosyltran"/>
    <property type="match status" value="1"/>
</dbReference>
<dbReference type="PANTHER" id="PTHR47505">
    <property type="entry name" value="DNA UTILIZATION PROTEIN YHGH"/>
    <property type="match status" value="1"/>
</dbReference>
<dbReference type="AlphaFoldDB" id="A0A1V3J3W9"/>
<protein>
    <submittedName>
        <fullName evidence="4">Amidophosphoribosyltransferase</fullName>
    </submittedName>
</protein>
<evidence type="ECO:0000313" key="5">
    <source>
        <dbReference type="Proteomes" id="UP000188481"/>
    </source>
</evidence>
<dbReference type="Gene3D" id="3.40.50.2020">
    <property type="match status" value="1"/>
</dbReference>
<evidence type="ECO:0000259" key="3">
    <source>
        <dbReference type="Pfam" id="PF18912"/>
    </source>
</evidence>
<feature type="domain" description="Phosphoribosyltransferase" evidence="2">
    <location>
        <begin position="142"/>
        <end position="225"/>
    </location>
</feature>
<feature type="domain" description="Double zinc ribbon" evidence="3">
    <location>
        <begin position="12"/>
        <end position="58"/>
    </location>
</feature>
<dbReference type="InterPro" id="IPR051910">
    <property type="entry name" value="ComF/GntX_DNA_util-trans"/>
</dbReference>
<dbReference type="EMBL" id="MLHN01000014">
    <property type="protein sequence ID" value="OOF49690.1"/>
    <property type="molecule type" value="Genomic_DNA"/>
</dbReference>
<gene>
    <name evidence="4" type="ORF">BKK54_08400</name>
</gene>
<comment type="similarity">
    <text evidence="1">Belongs to the ComF/GntX family.</text>
</comment>
<proteinExistence type="inferred from homology"/>
<keyword evidence="5" id="KW-1185">Reference proteome</keyword>
<dbReference type="Proteomes" id="UP000188481">
    <property type="component" value="Unassembled WGS sequence"/>
</dbReference>
<dbReference type="SUPFAM" id="SSF53271">
    <property type="entry name" value="PRTase-like"/>
    <property type="match status" value="1"/>
</dbReference>
<dbReference type="STRING" id="1908264.BKK54_08400"/>
<accession>A0A1V3J3W9</accession>
<dbReference type="InterPro" id="IPR044005">
    <property type="entry name" value="DZR_2"/>
</dbReference>
<dbReference type="GO" id="GO:0016757">
    <property type="term" value="F:glycosyltransferase activity"/>
    <property type="evidence" value="ECO:0007669"/>
    <property type="project" value="UniProtKB-KW"/>
</dbReference>
<name>A0A1V3J3W9_9PAST</name>
<dbReference type="RefSeq" id="WP_077542658.1">
    <property type="nucleotide sequence ID" value="NZ_MLHN01000014.1"/>
</dbReference>
<keyword evidence="4" id="KW-0808">Transferase</keyword>
<evidence type="ECO:0000259" key="2">
    <source>
        <dbReference type="Pfam" id="PF00156"/>
    </source>
</evidence>
<evidence type="ECO:0000313" key="4">
    <source>
        <dbReference type="EMBL" id="OOF49690.1"/>
    </source>
</evidence>
<organism evidence="4 5">
    <name type="scientific">Rodentibacter genomosp. 1</name>
    <dbReference type="NCBI Taxonomy" id="1908264"/>
    <lineage>
        <taxon>Bacteria</taxon>
        <taxon>Pseudomonadati</taxon>
        <taxon>Pseudomonadota</taxon>
        <taxon>Gammaproteobacteria</taxon>
        <taxon>Pasteurellales</taxon>
        <taxon>Pasteurellaceae</taxon>
        <taxon>Rodentibacter</taxon>
    </lineage>
</organism>
<dbReference type="CDD" id="cd06223">
    <property type="entry name" value="PRTases_typeI"/>
    <property type="match status" value="1"/>
</dbReference>
<evidence type="ECO:0000256" key="1">
    <source>
        <dbReference type="ARBA" id="ARBA00008007"/>
    </source>
</evidence>
<comment type="caution">
    <text evidence="4">The sequence shown here is derived from an EMBL/GenBank/DDBJ whole genome shotgun (WGS) entry which is preliminary data.</text>
</comment>
<dbReference type="InterPro" id="IPR029057">
    <property type="entry name" value="PRTase-like"/>
</dbReference>